<sequence>MHPQVQSNVWKSVVRVVISVSDSVFTTATALVVARTSTHLYLRTNLGLYVDPRFAGFLSADFKKELADFLIAHPWSVKGPKRVEITENEKPQVAIERLTPEQGDTMMEEVAKFTLEADVCWKSSADLDFAIFKVAVPEHVQLIACTIASFDVVPTMNVNIFLFRNTPYVFGAPYAIIPAHVTSHHVTGMCLSAPGIPEGAVVFTDHGIAVGYTGGCRASYPSCGFKLRGLLTDLLFTLAQTNQDNDS</sequence>
<name>A0A9W7D8F8_9STRA</name>
<organism evidence="1 2">
    <name type="scientific">Phytophthora lilii</name>
    <dbReference type="NCBI Taxonomy" id="2077276"/>
    <lineage>
        <taxon>Eukaryota</taxon>
        <taxon>Sar</taxon>
        <taxon>Stramenopiles</taxon>
        <taxon>Oomycota</taxon>
        <taxon>Peronosporomycetes</taxon>
        <taxon>Peronosporales</taxon>
        <taxon>Peronosporaceae</taxon>
        <taxon>Phytophthora</taxon>
    </lineage>
</organism>
<evidence type="ECO:0000313" key="1">
    <source>
        <dbReference type="EMBL" id="GMF64520.1"/>
    </source>
</evidence>
<dbReference type="AlphaFoldDB" id="A0A9W7D8F8"/>
<dbReference type="OrthoDB" id="125368at2759"/>
<keyword evidence="2" id="KW-1185">Reference proteome</keyword>
<protein>
    <submittedName>
        <fullName evidence="1">Unnamed protein product</fullName>
    </submittedName>
</protein>
<reference evidence="1" key="1">
    <citation type="submission" date="2023-04" db="EMBL/GenBank/DDBJ databases">
        <title>Phytophthora lilii NBRC 32176.</title>
        <authorList>
            <person name="Ichikawa N."/>
            <person name="Sato H."/>
            <person name="Tonouchi N."/>
        </authorList>
    </citation>
    <scope>NUCLEOTIDE SEQUENCE</scope>
    <source>
        <strain evidence="1">NBRC 32176</strain>
    </source>
</reference>
<proteinExistence type="predicted"/>
<comment type="caution">
    <text evidence="1">The sequence shown here is derived from an EMBL/GenBank/DDBJ whole genome shotgun (WGS) entry which is preliminary data.</text>
</comment>
<dbReference type="Proteomes" id="UP001165083">
    <property type="component" value="Unassembled WGS sequence"/>
</dbReference>
<dbReference type="EMBL" id="BSXW01012417">
    <property type="protein sequence ID" value="GMF64520.1"/>
    <property type="molecule type" value="Genomic_DNA"/>
</dbReference>
<evidence type="ECO:0000313" key="2">
    <source>
        <dbReference type="Proteomes" id="UP001165083"/>
    </source>
</evidence>
<gene>
    <name evidence="1" type="ORF">Plil01_001731200</name>
</gene>
<accession>A0A9W7D8F8</accession>